<feature type="signal peptide" evidence="2">
    <location>
        <begin position="1"/>
        <end position="23"/>
    </location>
</feature>
<keyword evidence="4" id="KW-1185">Reference proteome</keyword>
<evidence type="ECO:0000313" key="3">
    <source>
        <dbReference type="EMBL" id="ABF41476.1"/>
    </source>
</evidence>
<dbReference type="InterPro" id="IPR027304">
    <property type="entry name" value="Trigger_fact/SurA_dom_sf"/>
</dbReference>
<reference evidence="3 4" key="1">
    <citation type="journal article" date="2009" name="Appl. Environ. Microbiol.">
        <title>Three genomes from the phylum Acidobacteria provide insight into the lifestyles of these microorganisms in soils.</title>
        <authorList>
            <person name="Ward N.L."/>
            <person name="Challacombe J.F."/>
            <person name="Janssen P.H."/>
            <person name="Henrissat B."/>
            <person name="Coutinho P.M."/>
            <person name="Wu M."/>
            <person name="Xie G."/>
            <person name="Haft D.H."/>
            <person name="Sait M."/>
            <person name="Badger J."/>
            <person name="Barabote R.D."/>
            <person name="Bradley B."/>
            <person name="Brettin T.S."/>
            <person name="Brinkac L.M."/>
            <person name="Bruce D."/>
            <person name="Creasy T."/>
            <person name="Daugherty S.C."/>
            <person name="Davidsen T.M."/>
            <person name="DeBoy R.T."/>
            <person name="Detter J.C."/>
            <person name="Dodson R.J."/>
            <person name="Durkin A.S."/>
            <person name="Ganapathy A."/>
            <person name="Gwinn-Giglio M."/>
            <person name="Han C.S."/>
            <person name="Khouri H."/>
            <person name="Kiss H."/>
            <person name="Kothari S.P."/>
            <person name="Madupu R."/>
            <person name="Nelson K.E."/>
            <person name="Nelson W.C."/>
            <person name="Paulsen I."/>
            <person name="Penn K."/>
            <person name="Ren Q."/>
            <person name="Rosovitz M.J."/>
            <person name="Selengut J.D."/>
            <person name="Shrivastava S."/>
            <person name="Sullivan S.A."/>
            <person name="Tapia R."/>
            <person name="Thompson L.S."/>
            <person name="Watkins K.L."/>
            <person name="Yang Q."/>
            <person name="Yu C."/>
            <person name="Zafar N."/>
            <person name="Zhou L."/>
            <person name="Kuske C.R."/>
        </authorList>
    </citation>
    <scope>NUCLEOTIDE SEQUENCE [LARGE SCALE GENOMIC DNA]</scope>
    <source>
        <strain evidence="3 4">Ellin345</strain>
    </source>
</reference>
<evidence type="ECO:0000313" key="4">
    <source>
        <dbReference type="Proteomes" id="UP000002432"/>
    </source>
</evidence>
<dbReference type="STRING" id="204669.Acid345_2475"/>
<dbReference type="Pfam" id="PF13624">
    <property type="entry name" value="SurA_N_3"/>
    <property type="match status" value="1"/>
</dbReference>
<dbReference type="Proteomes" id="UP000002432">
    <property type="component" value="Chromosome"/>
</dbReference>
<evidence type="ECO:0000256" key="1">
    <source>
        <dbReference type="ARBA" id="ARBA00022729"/>
    </source>
</evidence>
<dbReference type="EnsemblBacteria" id="ABF41476">
    <property type="protein sequence ID" value="ABF41476"/>
    <property type="gene ID" value="Acid345_2475"/>
</dbReference>
<dbReference type="Gene3D" id="1.10.4030.10">
    <property type="entry name" value="Porin chaperone SurA, peptide-binding domain"/>
    <property type="match status" value="1"/>
</dbReference>
<proteinExistence type="predicted"/>
<evidence type="ECO:0008006" key="5">
    <source>
        <dbReference type="Google" id="ProtNLM"/>
    </source>
</evidence>
<name>Q1INS4_KORVE</name>
<dbReference type="InterPro" id="IPR050280">
    <property type="entry name" value="OMP_Chaperone_SurA"/>
</dbReference>
<keyword evidence="1 2" id="KW-0732">Signal</keyword>
<gene>
    <name evidence="3" type="ordered locus">Acid345_2475</name>
</gene>
<organism evidence="3 4">
    <name type="scientific">Koribacter versatilis (strain Ellin345)</name>
    <dbReference type="NCBI Taxonomy" id="204669"/>
    <lineage>
        <taxon>Bacteria</taxon>
        <taxon>Pseudomonadati</taxon>
        <taxon>Acidobacteriota</taxon>
        <taxon>Terriglobia</taxon>
        <taxon>Terriglobales</taxon>
        <taxon>Candidatus Korobacteraceae</taxon>
        <taxon>Candidatus Korobacter</taxon>
    </lineage>
</organism>
<dbReference type="OrthoDB" id="122377at2"/>
<dbReference type="PANTHER" id="PTHR47637:SF1">
    <property type="entry name" value="CHAPERONE SURA"/>
    <property type="match status" value="1"/>
</dbReference>
<dbReference type="eggNOG" id="COG0760">
    <property type="taxonomic scope" value="Bacteria"/>
</dbReference>
<dbReference type="RefSeq" id="WP_011523277.1">
    <property type="nucleotide sequence ID" value="NC_008009.1"/>
</dbReference>
<dbReference type="AlphaFoldDB" id="Q1INS4"/>
<protein>
    <recommendedName>
        <fullName evidence="5">Peptidylprolyl isomerase</fullName>
    </recommendedName>
</protein>
<dbReference type="KEGG" id="aba:Acid345_2475"/>
<dbReference type="SUPFAM" id="SSF109998">
    <property type="entry name" value="Triger factor/SurA peptide-binding domain-like"/>
    <property type="match status" value="1"/>
</dbReference>
<feature type="chain" id="PRO_5004191498" description="Peptidylprolyl isomerase" evidence="2">
    <location>
        <begin position="24"/>
        <end position="234"/>
    </location>
</feature>
<dbReference type="PANTHER" id="PTHR47637">
    <property type="entry name" value="CHAPERONE SURA"/>
    <property type="match status" value="1"/>
</dbReference>
<dbReference type="EMBL" id="CP000360">
    <property type="protein sequence ID" value="ABF41476.1"/>
    <property type="molecule type" value="Genomic_DNA"/>
</dbReference>
<accession>Q1INS4</accession>
<sequence length="234" mass="26654">MNRLVHKLGLALVLALAVPSSRAGEVIDRLVASVDSTPILQSDWDEAVAFEALQQGRLISSFTENDRREVLQHLVDQRLIQAQIGDSQIAAAEEREITKSLDDLRKLYPQATTDEAWRSLLQTYGLDQETVRRKTTAQLEALRFINLRLRPESRIARADVESYYKNNYVPEVQKRGEKPEELTVVSPKIEEILRQQRMATLLTNWLQELHNHADIRWIVPSAAPAAQAANREVQ</sequence>
<dbReference type="HOGENOM" id="CLU_1183807_0_0_0"/>
<evidence type="ECO:0000256" key="2">
    <source>
        <dbReference type="SAM" id="SignalP"/>
    </source>
</evidence>